<protein>
    <submittedName>
        <fullName evidence="2">Agmatine deiminase</fullName>
        <ecNumber evidence="2">3.5.3.12</ecNumber>
    </submittedName>
</protein>
<proteinExistence type="predicted"/>
<evidence type="ECO:0000313" key="2">
    <source>
        <dbReference type="EMBL" id="MBB5135486.1"/>
    </source>
</evidence>
<dbReference type="Proteomes" id="UP000578449">
    <property type="component" value="Unassembled WGS sequence"/>
</dbReference>
<reference evidence="2 3" key="1">
    <citation type="submission" date="2020-08" db="EMBL/GenBank/DDBJ databases">
        <title>Genomic Encyclopedia of Type Strains, Phase IV (KMG-IV): sequencing the most valuable type-strain genomes for metagenomic binning, comparative biology and taxonomic classification.</title>
        <authorList>
            <person name="Goeker M."/>
        </authorList>
    </citation>
    <scope>NUCLEOTIDE SEQUENCE [LARGE SCALE GENOMIC DNA]</scope>
    <source>
        <strain evidence="2 3">DSM 45615</strain>
    </source>
</reference>
<dbReference type="GO" id="GO:0004668">
    <property type="term" value="F:protein-arginine deiminase activity"/>
    <property type="evidence" value="ECO:0007669"/>
    <property type="project" value="InterPro"/>
</dbReference>
<name>A0A840PA12_9ACTN</name>
<dbReference type="PANTHER" id="PTHR31377:SF0">
    <property type="entry name" value="AGMATINE DEIMINASE-RELATED"/>
    <property type="match status" value="1"/>
</dbReference>
<keyword evidence="3" id="KW-1185">Reference proteome</keyword>
<accession>A0A840PA12</accession>
<dbReference type="GO" id="GO:0009446">
    <property type="term" value="P:putrescine biosynthetic process"/>
    <property type="evidence" value="ECO:0007669"/>
    <property type="project" value="InterPro"/>
</dbReference>
<dbReference type="AlphaFoldDB" id="A0A840PA12"/>
<comment type="caution">
    <text evidence="2">The sequence shown here is derived from an EMBL/GenBank/DDBJ whole genome shotgun (WGS) entry which is preliminary data.</text>
</comment>
<dbReference type="GO" id="GO:0047632">
    <property type="term" value="F:agmatine deiminase activity"/>
    <property type="evidence" value="ECO:0007669"/>
    <property type="project" value="UniProtKB-EC"/>
</dbReference>
<sequence>MFMPPEWHPHSRTWMSWPVGYALQRAEASYRAWSSVANTIVRYEPVTMLVDPGERESAATWLDPRVEVVEQPLDDCWMRDNGPTFVFDDGRLMGIDWTFNGWGWAPHEKDDLVASFVLDRVGAPGHRTALVGEGGGVHVDGEGTVIVTETVQLDPRRNPGWTKAEVEAELRLLLGVRKVIWLPRGLTADYGGYGTNGHVDLLASFVRPGLVLCHVQPDPLHPDHEVTRENLAILRAATDARGRPLEVIELPAPTVGEVDGEPVDYSYINHYLANGLALLCAFDDPRDAETAELFAKLFPGRTIESIDARDIFALGGGIHCITQQQPRPAGTYGG</sequence>
<evidence type="ECO:0000313" key="3">
    <source>
        <dbReference type="Proteomes" id="UP000578449"/>
    </source>
</evidence>
<keyword evidence="1 2" id="KW-0378">Hydrolase</keyword>
<dbReference type="EMBL" id="JACHGN010000011">
    <property type="protein sequence ID" value="MBB5135486.1"/>
    <property type="molecule type" value="Genomic_DNA"/>
</dbReference>
<dbReference type="EC" id="3.5.3.12" evidence="2"/>
<gene>
    <name evidence="2" type="ORF">HNP84_005230</name>
</gene>
<evidence type="ECO:0000256" key="1">
    <source>
        <dbReference type="ARBA" id="ARBA00022801"/>
    </source>
</evidence>
<dbReference type="Gene3D" id="3.75.10.10">
    <property type="entry name" value="L-arginine/glycine Amidinotransferase, Chain A"/>
    <property type="match status" value="1"/>
</dbReference>
<dbReference type="InterPro" id="IPR007466">
    <property type="entry name" value="Peptidyl-Arg-deiminase_porph"/>
</dbReference>
<dbReference type="Pfam" id="PF04371">
    <property type="entry name" value="PAD_porph"/>
    <property type="match status" value="1"/>
</dbReference>
<dbReference type="SUPFAM" id="SSF55909">
    <property type="entry name" value="Pentein"/>
    <property type="match status" value="1"/>
</dbReference>
<dbReference type="PANTHER" id="PTHR31377">
    <property type="entry name" value="AGMATINE DEIMINASE-RELATED"/>
    <property type="match status" value="1"/>
</dbReference>
<organism evidence="2 3">
    <name type="scientific">Thermocatellispora tengchongensis</name>
    <dbReference type="NCBI Taxonomy" id="1073253"/>
    <lineage>
        <taxon>Bacteria</taxon>
        <taxon>Bacillati</taxon>
        <taxon>Actinomycetota</taxon>
        <taxon>Actinomycetes</taxon>
        <taxon>Streptosporangiales</taxon>
        <taxon>Streptosporangiaceae</taxon>
        <taxon>Thermocatellispora</taxon>
    </lineage>
</organism>